<protein>
    <recommendedName>
        <fullName evidence="1">KIB1-4 beta-propeller domain-containing protein</fullName>
    </recommendedName>
</protein>
<evidence type="ECO:0000259" key="1">
    <source>
        <dbReference type="Pfam" id="PF03478"/>
    </source>
</evidence>
<sequence length="356" mass="41439">MKEDKDISPLDGDMLDIVSKKLVSFDDLFNFSAVCKEWRAVHKIYWRKFLESQSPLIVQTTRNAKRFYSFYSIPEKRAYSSKMSYFRGKSYCGSSSGYLVMAGANNILQLMNPFTRKQKIIDISVVRKDLTYFACRVLLAFTRDSDEFVLVASCKRFLGLYVYHSRNSSWKTYSKRGHPWKVVDFVLFNNTIYVLTYKAEIGVLSLNSESLKFLKLKNTPNVPSWSYSLLSCDGELLVVDFVPNKVLDVYRIDWETMSYVKLQTLGERALFHSPYKCYALANPGKWGFESNRVYSIDWDSIDRDSAECEVYSGSNNELVECIMLAGSREVRSRSTPYWLDWCFRNQHDEVDYSLVE</sequence>
<organism evidence="2 3">
    <name type="scientific">Trifolium pratense</name>
    <name type="common">Red clover</name>
    <dbReference type="NCBI Taxonomy" id="57577"/>
    <lineage>
        <taxon>Eukaryota</taxon>
        <taxon>Viridiplantae</taxon>
        <taxon>Streptophyta</taxon>
        <taxon>Embryophyta</taxon>
        <taxon>Tracheophyta</taxon>
        <taxon>Spermatophyta</taxon>
        <taxon>Magnoliopsida</taxon>
        <taxon>eudicotyledons</taxon>
        <taxon>Gunneridae</taxon>
        <taxon>Pentapetalae</taxon>
        <taxon>rosids</taxon>
        <taxon>fabids</taxon>
        <taxon>Fabales</taxon>
        <taxon>Fabaceae</taxon>
        <taxon>Papilionoideae</taxon>
        <taxon>50 kb inversion clade</taxon>
        <taxon>NPAAA clade</taxon>
        <taxon>Hologalegina</taxon>
        <taxon>IRL clade</taxon>
        <taxon>Trifolieae</taxon>
        <taxon>Trifolium</taxon>
    </lineage>
</organism>
<evidence type="ECO:0000313" key="2">
    <source>
        <dbReference type="EMBL" id="PNY07041.1"/>
    </source>
</evidence>
<dbReference type="ExpressionAtlas" id="A0A2K3NVI9">
    <property type="expression patterns" value="baseline"/>
</dbReference>
<evidence type="ECO:0000313" key="3">
    <source>
        <dbReference type="Proteomes" id="UP000236291"/>
    </source>
</evidence>
<dbReference type="InterPro" id="IPR005174">
    <property type="entry name" value="KIB1-4_b-propeller"/>
</dbReference>
<gene>
    <name evidence="2" type="ORF">L195_g003524</name>
</gene>
<dbReference type="SUPFAM" id="SSF50969">
    <property type="entry name" value="YVTN repeat-like/Quinoprotein amine dehydrogenase"/>
    <property type="match status" value="1"/>
</dbReference>
<feature type="domain" description="KIB1-4 beta-propeller" evidence="1">
    <location>
        <begin position="70"/>
        <end position="311"/>
    </location>
</feature>
<dbReference type="Proteomes" id="UP000236291">
    <property type="component" value="Unassembled WGS sequence"/>
</dbReference>
<dbReference type="InterPro" id="IPR011044">
    <property type="entry name" value="Quino_amine_DH_bsu"/>
</dbReference>
<reference evidence="2 3" key="1">
    <citation type="journal article" date="2014" name="Am. J. Bot.">
        <title>Genome assembly and annotation for red clover (Trifolium pratense; Fabaceae).</title>
        <authorList>
            <person name="Istvanek J."/>
            <person name="Jaros M."/>
            <person name="Krenek A."/>
            <person name="Repkova J."/>
        </authorList>
    </citation>
    <scope>NUCLEOTIDE SEQUENCE [LARGE SCALE GENOMIC DNA]</scope>
    <source>
        <strain evidence="3">cv. Tatra</strain>
        <tissue evidence="2">Young leaves</tissue>
    </source>
</reference>
<dbReference type="EMBL" id="ASHM01001647">
    <property type="protein sequence ID" value="PNY07041.1"/>
    <property type="molecule type" value="Genomic_DNA"/>
</dbReference>
<proteinExistence type="predicted"/>
<dbReference type="AlphaFoldDB" id="A0A2K3NVI9"/>
<dbReference type="PANTHER" id="PTHR45463:SF8">
    <property type="entry name" value="OS09G0392200 PROTEIN"/>
    <property type="match status" value="1"/>
</dbReference>
<comment type="caution">
    <text evidence="2">The sequence shown here is derived from an EMBL/GenBank/DDBJ whole genome shotgun (WGS) entry which is preliminary data.</text>
</comment>
<reference evidence="2 3" key="2">
    <citation type="journal article" date="2017" name="Front. Plant Sci.">
        <title>Gene Classification and Mining of Molecular Markers Useful in Red Clover (Trifolium pratense) Breeding.</title>
        <authorList>
            <person name="Istvanek J."/>
            <person name="Dluhosova J."/>
            <person name="Dluhos P."/>
            <person name="Patkova L."/>
            <person name="Nedelnik J."/>
            <person name="Repkova J."/>
        </authorList>
    </citation>
    <scope>NUCLEOTIDE SEQUENCE [LARGE SCALE GENOMIC DNA]</scope>
    <source>
        <strain evidence="3">cv. Tatra</strain>
        <tissue evidence="2">Young leaves</tissue>
    </source>
</reference>
<accession>A0A2K3NVI9</accession>
<name>A0A2K3NVI9_TRIPR</name>
<dbReference type="Pfam" id="PF03478">
    <property type="entry name" value="Beta-prop_KIB1-4"/>
    <property type="match status" value="1"/>
</dbReference>
<dbReference type="PANTHER" id="PTHR45463">
    <property type="entry name" value="OS09G0392200 PROTEIN"/>
    <property type="match status" value="1"/>
</dbReference>